<accession>A0AAV9Z4D2</accession>
<dbReference type="AlphaFoldDB" id="A0AAV9Z4D2"/>
<feature type="coiled-coil region" evidence="1">
    <location>
        <begin position="60"/>
        <end position="115"/>
    </location>
</feature>
<comment type="caution">
    <text evidence="3">The sequence shown here is derived from an EMBL/GenBank/DDBJ whole genome shotgun (WGS) entry which is preliminary data.</text>
</comment>
<evidence type="ECO:0000256" key="2">
    <source>
        <dbReference type="SAM" id="MobiDB-lite"/>
    </source>
</evidence>
<name>A0AAV9Z4D2_9AGAR</name>
<feature type="compositionally biased region" description="Low complexity" evidence="2">
    <location>
        <begin position="9"/>
        <end position="26"/>
    </location>
</feature>
<keyword evidence="4" id="KW-1185">Reference proteome</keyword>
<evidence type="ECO:0000256" key="1">
    <source>
        <dbReference type="SAM" id="Coils"/>
    </source>
</evidence>
<dbReference type="Proteomes" id="UP001362999">
    <property type="component" value="Unassembled WGS sequence"/>
</dbReference>
<feature type="region of interest" description="Disordered" evidence="2">
    <location>
        <begin position="9"/>
        <end position="54"/>
    </location>
</feature>
<proteinExistence type="predicted"/>
<keyword evidence="1" id="KW-0175">Coiled coil</keyword>
<gene>
    <name evidence="3" type="ORF">R3P38DRAFT_2813780</name>
</gene>
<sequence length="309" mass="33873">MMRAAVAVAGPAAAPSFSAPGLSASAVPKRRGPPAKTPGEPVQRTASTESKGGNAIAWGVQRMEKTRRQLLDTYDMLAERVDNQNTLFESCRIQIDGLVRKIQRLTSEALCIERQNVLCNTDMESESDVVVRKTGRKCRAMSPCLSRTVKCACGRDVYNSDGGAEFDAAPGPSGKGLPLKMRISDPVPQHVVPALEARLTSQPPRPLPISAPLLSLWLQPETSLPLLIFKAALTTERRVMCLRQPTEAPPVGVLTWDVELVGMRRGRGRDVLATWIWRAPKVPPPKPEYVIVGKIAWGLWSRDVFSHRK</sequence>
<dbReference type="EMBL" id="JAWWNJ010000211">
    <property type="protein sequence ID" value="KAK6971470.1"/>
    <property type="molecule type" value="Genomic_DNA"/>
</dbReference>
<organism evidence="3 4">
    <name type="scientific">Favolaschia claudopus</name>
    <dbReference type="NCBI Taxonomy" id="2862362"/>
    <lineage>
        <taxon>Eukaryota</taxon>
        <taxon>Fungi</taxon>
        <taxon>Dikarya</taxon>
        <taxon>Basidiomycota</taxon>
        <taxon>Agaricomycotina</taxon>
        <taxon>Agaricomycetes</taxon>
        <taxon>Agaricomycetidae</taxon>
        <taxon>Agaricales</taxon>
        <taxon>Marasmiineae</taxon>
        <taxon>Mycenaceae</taxon>
        <taxon>Favolaschia</taxon>
    </lineage>
</organism>
<reference evidence="3 4" key="1">
    <citation type="journal article" date="2024" name="J Genomics">
        <title>Draft genome sequencing and assembly of Favolaschia claudopus CIRM-BRFM 2984 isolated from oak limbs.</title>
        <authorList>
            <person name="Navarro D."/>
            <person name="Drula E."/>
            <person name="Chaduli D."/>
            <person name="Cazenave R."/>
            <person name="Ahrendt S."/>
            <person name="Wang J."/>
            <person name="Lipzen A."/>
            <person name="Daum C."/>
            <person name="Barry K."/>
            <person name="Grigoriev I.V."/>
            <person name="Favel A."/>
            <person name="Rosso M.N."/>
            <person name="Martin F."/>
        </authorList>
    </citation>
    <scope>NUCLEOTIDE SEQUENCE [LARGE SCALE GENOMIC DNA]</scope>
    <source>
        <strain evidence="3 4">CIRM-BRFM 2984</strain>
    </source>
</reference>
<evidence type="ECO:0000313" key="3">
    <source>
        <dbReference type="EMBL" id="KAK6971470.1"/>
    </source>
</evidence>
<protein>
    <submittedName>
        <fullName evidence="3">Uncharacterized protein</fullName>
    </submittedName>
</protein>
<evidence type="ECO:0000313" key="4">
    <source>
        <dbReference type="Proteomes" id="UP001362999"/>
    </source>
</evidence>